<dbReference type="Proteomes" id="UP000233750">
    <property type="component" value="Unassembled WGS sequence"/>
</dbReference>
<proteinExistence type="predicted"/>
<sequence>MVGMSPVSRARKKSSLPAAPSVNGLFKDVLRDFSAVAAEPGPFDIDLLASEVVGQWRDVVVEDEPENQLGLELIAFAQRKITPGAAALLAALKVLAESEEERSAAAEALDVVLGRGIPEPEWAAEVGQVSVGECWRTGDVYGDESSLLCVFSRGDHSLGLLALLDFTEGGRVRDLVVIEEPHEVLAEMRSQVEEDGELVVLEKIEPADAHRLLVSGIEATDALDEPDVGEDYPRFHAIALTWARSLPEPSAAAPVAEWTAAQREEAVTRFLADTNLPDADAAREIATLLVDHGCRVEPANPLRVGPEKLARFLESLLDGEYELEDEDAVAPVVLSWASWTAARAGLSEVATAALLEEVTEYLGEYLSDDDEDEDFSDYLDGTESADEALEVVARRRFAVPDLSTVIGDEELTDLDPGDPEQRRLLVIGAHPEYHESLAAEEFDGADGLRLALETSIVDQLWDDEPAEVWTAAQNLLRQDLSREDVLDRLVTVLEGQLTETEEEDQLDYDLDAYRAALAEI</sequence>
<comment type="caution">
    <text evidence="1">The sequence shown here is derived from an EMBL/GenBank/DDBJ whole genome shotgun (WGS) entry which is preliminary data.</text>
</comment>
<name>A0A2N3WG09_9PSEU</name>
<accession>A0A2N3WG09</accession>
<dbReference type="EMBL" id="PJMY01000003">
    <property type="protein sequence ID" value="PKV92815.1"/>
    <property type="molecule type" value="Genomic_DNA"/>
</dbReference>
<evidence type="ECO:0000313" key="1">
    <source>
        <dbReference type="EMBL" id="PKV92815.1"/>
    </source>
</evidence>
<evidence type="ECO:0000313" key="2">
    <source>
        <dbReference type="Proteomes" id="UP000233750"/>
    </source>
</evidence>
<evidence type="ECO:0008006" key="3">
    <source>
        <dbReference type="Google" id="ProtNLM"/>
    </source>
</evidence>
<protein>
    <recommendedName>
        <fullName evidence="3">DUF1841 family protein</fullName>
    </recommendedName>
</protein>
<reference evidence="1 2" key="1">
    <citation type="submission" date="2017-12" db="EMBL/GenBank/DDBJ databases">
        <title>Sequencing the genomes of 1000 Actinobacteria strains.</title>
        <authorList>
            <person name="Klenk H.-P."/>
        </authorList>
    </citation>
    <scope>NUCLEOTIDE SEQUENCE [LARGE SCALE GENOMIC DNA]</scope>
    <source>
        <strain evidence="1 2">DSM 45165</strain>
    </source>
</reference>
<dbReference type="OrthoDB" id="5170563at2"/>
<gene>
    <name evidence="1" type="ORF">ATK30_3644</name>
</gene>
<organism evidence="1 2">
    <name type="scientific">Amycolatopsis echigonensis</name>
    <dbReference type="NCBI Taxonomy" id="2576905"/>
    <lineage>
        <taxon>Bacteria</taxon>
        <taxon>Bacillati</taxon>
        <taxon>Actinomycetota</taxon>
        <taxon>Actinomycetes</taxon>
        <taxon>Pseudonocardiales</taxon>
        <taxon>Pseudonocardiaceae</taxon>
        <taxon>Amycolatopsis</taxon>
    </lineage>
</organism>
<dbReference type="AlphaFoldDB" id="A0A2N3WG09"/>
<keyword evidence="2" id="KW-1185">Reference proteome</keyword>